<dbReference type="Proteomes" id="UP000824755">
    <property type="component" value="Chromosome"/>
</dbReference>
<sequence>MQSALADPLRRAAWLGKVGLQLSTALPRELVAHARFANIEGRTLVYLVDGPVWANRLRLSAEPIIASARSVGLDVAELKVRVARNPFPVPPSASGRAQPPLPASERTALRTIRHLLADAQKRGHESDNS</sequence>
<accession>A0ABX8WQ31</accession>
<protein>
    <submittedName>
        <fullName evidence="1">DUF721 domain-containing protein</fullName>
    </submittedName>
</protein>
<gene>
    <name evidence="1" type="ORF">H8L67_08795</name>
</gene>
<dbReference type="InterPro" id="IPR007922">
    <property type="entry name" value="DciA-like"/>
</dbReference>
<dbReference type="RefSeq" id="WP_220379458.1">
    <property type="nucleotide sequence ID" value="NZ_CP080544.1"/>
</dbReference>
<reference evidence="1 2" key="1">
    <citation type="submission" date="2021-08" db="EMBL/GenBank/DDBJ databases">
        <title>Lysobacter sp. strain CJ11 Genome sequencing and assembly.</title>
        <authorList>
            <person name="Kim I."/>
        </authorList>
    </citation>
    <scope>NUCLEOTIDE SEQUENCE [LARGE SCALE GENOMIC DNA]</scope>
    <source>
        <strain evidence="1 2">CJ11</strain>
    </source>
</reference>
<name>A0ABX8WQ31_9GAMM</name>
<keyword evidence="2" id="KW-1185">Reference proteome</keyword>
<proteinExistence type="predicted"/>
<organism evidence="1 2">
    <name type="scientific">Lysobacter soyae</name>
    <dbReference type="NCBI Taxonomy" id="2764185"/>
    <lineage>
        <taxon>Bacteria</taxon>
        <taxon>Pseudomonadati</taxon>
        <taxon>Pseudomonadota</taxon>
        <taxon>Gammaproteobacteria</taxon>
        <taxon>Lysobacterales</taxon>
        <taxon>Lysobacteraceae</taxon>
        <taxon>Lysobacter</taxon>
    </lineage>
</organism>
<evidence type="ECO:0000313" key="1">
    <source>
        <dbReference type="EMBL" id="QYR52673.1"/>
    </source>
</evidence>
<evidence type="ECO:0000313" key="2">
    <source>
        <dbReference type="Proteomes" id="UP000824755"/>
    </source>
</evidence>
<dbReference type="Pfam" id="PF05258">
    <property type="entry name" value="DciA"/>
    <property type="match status" value="1"/>
</dbReference>
<dbReference type="EMBL" id="CP080544">
    <property type="protein sequence ID" value="QYR52673.1"/>
    <property type="molecule type" value="Genomic_DNA"/>
</dbReference>